<keyword evidence="6 9" id="KW-0378">Hydrolase</keyword>
<evidence type="ECO:0000256" key="3">
    <source>
        <dbReference type="ARBA" id="ARBA00022722"/>
    </source>
</evidence>
<dbReference type="Proteomes" id="UP000788426">
    <property type="component" value="Unassembled WGS sequence"/>
</dbReference>
<evidence type="ECO:0000256" key="9">
    <source>
        <dbReference type="HAMAP-Rule" id="MF_01471"/>
    </source>
</evidence>
<feature type="binding site" evidence="9">
    <location>
        <position position="8"/>
    </location>
    <ligand>
        <name>Mg(2+)</name>
        <dbReference type="ChEBI" id="CHEBI:18420"/>
        <note>catalytic</note>
    </ligand>
</feature>
<gene>
    <name evidence="9 10" type="primary">cas2</name>
    <name evidence="10" type="ORF">KZO38_01970</name>
</gene>
<evidence type="ECO:0000256" key="2">
    <source>
        <dbReference type="ARBA" id="ARBA00009959"/>
    </source>
</evidence>
<evidence type="ECO:0000256" key="5">
    <source>
        <dbReference type="ARBA" id="ARBA00022759"/>
    </source>
</evidence>
<evidence type="ECO:0000256" key="7">
    <source>
        <dbReference type="ARBA" id="ARBA00022842"/>
    </source>
</evidence>
<dbReference type="Pfam" id="PF09827">
    <property type="entry name" value="CRISPR_Cas2"/>
    <property type="match status" value="1"/>
</dbReference>
<dbReference type="EC" id="3.1.-.-" evidence="9"/>
<protein>
    <recommendedName>
        <fullName evidence="9">CRISPR-associated endoribonuclease Cas2</fullName>
        <ecNumber evidence="9">3.1.-.-</ecNumber>
    </recommendedName>
</protein>
<dbReference type="NCBIfam" id="TIGR01573">
    <property type="entry name" value="cas2"/>
    <property type="match status" value="1"/>
</dbReference>
<evidence type="ECO:0000256" key="1">
    <source>
        <dbReference type="ARBA" id="ARBA00001946"/>
    </source>
</evidence>
<evidence type="ECO:0000256" key="6">
    <source>
        <dbReference type="ARBA" id="ARBA00022801"/>
    </source>
</evidence>
<dbReference type="InterPro" id="IPR019199">
    <property type="entry name" value="Virulence_VapD/CRISPR_Cas2"/>
</dbReference>
<dbReference type="GO" id="GO:0004519">
    <property type="term" value="F:endonuclease activity"/>
    <property type="evidence" value="ECO:0007669"/>
    <property type="project" value="UniProtKB-KW"/>
</dbReference>
<evidence type="ECO:0000313" key="11">
    <source>
        <dbReference type="Proteomes" id="UP000788426"/>
    </source>
</evidence>
<reference evidence="10 11" key="1">
    <citation type="submission" date="2021-07" db="EMBL/GenBank/DDBJ databases">
        <title>Genomic diversity and antimicrobial resistance of Prevotella spp. isolated from chronic lung disease airways.</title>
        <authorList>
            <person name="Webb K.A."/>
            <person name="Olagoke O.S."/>
            <person name="Baird T."/>
            <person name="Neill J."/>
            <person name="Pham A."/>
            <person name="Wells T.J."/>
            <person name="Ramsay K.A."/>
            <person name="Bell S.C."/>
            <person name="Sarovich D.S."/>
            <person name="Price E.P."/>
        </authorList>
    </citation>
    <scope>NUCLEOTIDE SEQUENCE [LARGE SCALE GENOMIC DNA]</scope>
    <source>
        <strain evidence="10 11">SCHI0011.S.12</strain>
    </source>
</reference>
<dbReference type="InterPro" id="IPR021127">
    <property type="entry name" value="CRISPR_associated_Cas2"/>
</dbReference>
<keyword evidence="3 9" id="KW-0540">Nuclease</keyword>
<evidence type="ECO:0000313" key="10">
    <source>
        <dbReference type="EMBL" id="MBW4768537.1"/>
    </source>
</evidence>
<comment type="function">
    <text evidence="9">CRISPR (clustered regularly interspaced short palindromic repeat), is an adaptive immune system that provides protection against mobile genetic elements (viruses, transposable elements and conjugative plasmids). CRISPR clusters contain sequences complementary to antecedent mobile elements and target invading nucleic acids. CRISPR clusters are transcribed and processed into CRISPR RNA (crRNA). Functions as a ssRNA-specific endoribonuclease. Involved in the integration of spacer DNA into the CRISPR cassette.</text>
</comment>
<evidence type="ECO:0000256" key="8">
    <source>
        <dbReference type="ARBA" id="ARBA00023118"/>
    </source>
</evidence>
<keyword evidence="5 9" id="KW-0255">Endonuclease</keyword>
<keyword evidence="4 9" id="KW-0479">Metal-binding</keyword>
<keyword evidence="7 9" id="KW-0460">Magnesium</keyword>
<keyword evidence="11" id="KW-1185">Reference proteome</keyword>
<sequence length="101" mass="12057">MWIFVLFDLPTETQKDIKAYAQFRKNIMRDGFTMFQFSIYIRQCSSIENVEAHIKRVKSFMPNFGKIGILTLTDKQFEKMELFFGCKPQEIKTPNIQLEMF</sequence>
<evidence type="ECO:0000256" key="4">
    <source>
        <dbReference type="ARBA" id="ARBA00022723"/>
    </source>
</evidence>
<dbReference type="EMBL" id="JAHXCT010000001">
    <property type="protein sequence ID" value="MBW4768537.1"/>
    <property type="molecule type" value="Genomic_DNA"/>
</dbReference>
<dbReference type="HAMAP" id="MF_01471">
    <property type="entry name" value="Cas2"/>
    <property type="match status" value="1"/>
</dbReference>
<keyword evidence="8 9" id="KW-0051">Antiviral defense</keyword>
<accession>A0ABS6YAD7</accession>
<comment type="similarity">
    <text evidence="2 9">Belongs to the CRISPR-associated endoribonuclease Cas2 protein family.</text>
</comment>
<name>A0ABS6YAD7_9BACT</name>
<proteinExistence type="inferred from homology"/>
<organism evidence="10 11">
    <name type="scientific">Hoylesella nanceiensis</name>
    <dbReference type="NCBI Taxonomy" id="425941"/>
    <lineage>
        <taxon>Bacteria</taxon>
        <taxon>Pseudomonadati</taxon>
        <taxon>Bacteroidota</taxon>
        <taxon>Bacteroidia</taxon>
        <taxon>Bacteroidales</taxon>
        <taxon>Prevotellaceae</taxon>
        <taxon>Hoylesella</taxon>
    </lineage>
</organism>
<comment type="cofactor">
    <cofactor evidence="1 9">
        <name>Mg(2+)</name>
        <dbReference type="ChEBI" id="CHEBI:18420"/>
    </cofactor>
</comment>
<comment type="caution">
    <text evidence="10">The sequence shown here is derived from an EMBL/GenBank/DDBJ whole genome shotgun (WGS) entry which is preliminary data.</text>
</comment>
<comment type="subunit">
    <text evidence="9">Homodimer, forms a heterotetramer with a Cas1 homodimer.</text>
</comment>